<sequence>MTIQFSRIFLMVMIGIGCLDLGTRSEAATTPCSLLTDAEIEQIVGKLVGTPRAGEEGRAVWCNYEFTNGKDAMEVWIFPADGIERARKEAKKPAPLKGLGEDAFVERGRHGLDYVDLFIRKGKTTIQLSLKETAGDEEKLKTLGRKAVDRL</sequence>
<gene>
    <name evidence="1" type="ORF">COMA2_180020</name>
</gene>
<accession>A0A0S4LCT9</accession>
<evidence type="ECO:0000313" key="2">
    <source>
        <dbReference type="Proteomes" id="UP000198736"/>
    </source>
</evidence>
<evidence type="ECO:0000313" key="1">
    <source>
        <dbReference type="EMBL" id="CUS34670.1"/>
    </source>
</evidence>
<name>A0A0S4LCT9_9BACT</name>
<dbReference type="RefSeq" id="WP_090895947.1">
    <property type="nucleotide sequence ID" value="NZ_CZPZ01000010.1"/>
</dbReference>
<dbReference type="OrthoDB" id="4762636at2"/>
<dbReference type="AlphaFoldDB" id="A0A0S4LCT9"/>
<proteinExistence type="predicted"/>
<dbReference type="Proteomes" id="UP000198736">
    <property type="component" value="Unassembled WGS sequence"/>
</dbReference>
<keyword evidence="2" id="KW-1185">Reference proteome</keyword>
<evidence type="ECO:0008006" key="3">
    <source>
        <dbReference type="Google" id="ProtNLM"/>
    </source>
</evidence>
<organism evidence="1 2">
    <name type="scientific">Candidatus Nitrospira nitrificans</name>
    <dbReference type="NCBI Taxonomy" id="1742973"/>
    <lineage>
        <taxon>Bacteria</taxon>
        <taxon>Pseudomonadati</taxon>
        <taxon>Nitrospirota</taxon>
        <taxon>Nitrospiria</taxon>
        <taxon>Nitrospirales</taxon>
        <taxon>Nitrospiraceae</taxon>
        <taxon>Nitrospira</taxon>
    </lineage>
</organism>
<dbReference type="STRING" id="1742973.COMA2_180020"/>
<dbReference type="PROSITE" id="PS51257">
    <property type="entry name" value="PROKAR_LIPOPROTEIN"/>
    <property type="match status" value="1"/>
</dbReference>
<protein>
    <recommendedName>
        <fullName evidence="3">Lipoprotein</fullName>
    </recommendedName>
</protein>
<reference evidence="2" key="1">
    <citation type="submission" date="2015-10" db="EMBL/GenBank/DDBJ databases">
        <authorList>
            <person name="Luecker S."/>
            <person name="Luecker S."/>
        </authorList>
    </citation>
    <scope>NUCLEOTIDE SEQUENCE [LARGE SCALE GENOMIC DNA]</scope>
</reference>
<dbReference type="EMBL" id="CZPZ01000010">
    <property type="protein sequence ID" value="CUS34670.1"/>
    <property type="molecule type" value="Genomic_DNA"/>
</dbReference>